<dbReference type="InterPro" id="IPR038765">
    <property type="entry name" value="Papain-like_cys_pep_sf"/>
</dbReference>
<dbReference type="EMBL" id="JQ085823">
    <property type="protein sequence ID" value="AFD03362.1"/>
    <property type="molecule type" value="Genomic_DNA"/>
</dbReference>
<dbReference type="Pfam" id="PF07313">
    <property type="entry name" value="AmiA-like"/>
    <property type="match status" value="1"/>
</dbReference>
<dbReference type="Gene3D" id="1.10.3670.10">
    <property type="entry name" value="Putative xylanase like domain"/>
    <property type="match status" value="1"/>
</dbReference>
<dbReference type="InterPro" id="IPR010846">
    <property type="entry name" value="AmiA-like"/>
</dbReference>
<sequence length="304" mass="34914">MILRFTQNARLSPSEKLSDTLFSLIMFLTIILTTCTDAQVYKEKDIDICNSTFQLAVDENLQAKPINDVVVEVGKSFIGTDYVSHTLEVDGDERLVINFVGLDCNTFLEYALVFSRNIKQGKTTFDDYKNELTLIRYRDGKIDQYPSRLHYFTDWIYDNEKKVVIKDITKKIGGELLKLDLSFMSDHPQYYKQLKENADFIPLIKQQEEKISKRDYYFIPQEKIAAIENEIEDGDLLAFTSTVKGLDVNHVGIAVRLDDGRIHVLHAPNVGYQVEITKLPLAEYVLKIEKDSGIIVVRVLEPTE</sequence>
<accession>H9BX40</accession>
<dbReference type="AlphaFoldDB" id="H9BX40"/>
<dbReference type="Gene3D" id="2.30.260.10">
    <property type="entry name" value="putative xylanase like domain"/>
    <property type="match status" value="1"/>
</dbReference>
<name>H9BX40_9BACT</name>
<protein>
    <submittedName>
        <fullName evidence="1">Uncharacterized protein</fullName>
    </submittedName>
</protein>
<dbReference type="SUPFAM" id="SSF54001">
    <property type="entry name" value="Cysteine proteinases"/>
    <property type="match status" value="1"/>
</dbReference>
<reference evidence="1" key="1">
    <citation type="submission" date="2011-11" db="EMBL/GenBank/DDBJ databases">
        <title>Construction and analysis of a metagenome of deep-sea sediment.</title>
        <authorList>
            <person name="Huo Y.-Y."/>
            <person name="Cheng H."/>
            <person name="Wu M."/>
        </authorList>
    </citation>
    <scope>NUCLEOTIDE SEQUENCE</scope>
</reference>
<proteinExistence type="predicted"/>
<organism evidence="1">
    <name type="scientific">uncultured bacterium W5-47b</name>
    <dbReference type="NCBI Taxonomy" id="1130998"/>
    <lineage>
        <taxon>Bacteria</taxon>
        <taxon>environmental samples</taxon>
    </lineage>
</organism>
<evidence type="ECO:0000313" key="1">
    <source>
        <dbReference type="EMBL" id="AFD03362.1"/>
    </source>
</evidence>